<keyword evidence="3 6" id="KW-1133">Transmembrane helix</keyword>
<dbReference type="EMBL" id="JAKJKU010000003">
    <property type="protein sequence ID" value="MCF6774072.1"/>
    <property type="molecule type" value="Genomic_DNA"/>
</dbReference>
<evidence type="ECO:0000256" key="6">
    <source>
        <dbReference type="SAM" id="Phobius"/>
    </source>
</evidence>
<evidence type="ECO:0000313" key="8">
    <source>
        <dbReference type="EMBL" id="MCF6774072.1"/>
    </source>
</evidence>
<feature type="transmembrane region" description="Helical" evidence="6">
    <location>
        <begin position="149"/>
        <end position="171"/>
    </location>
</feature>
<feature type="transmembrane region" description="Helical" evidence="6">
    <location>
        <begin position="111"/>
        <end position="137"/>
    </location>
</feature>
<evidence type="ECO:0000256" key="1">
    <source>
        <dbReference type="ARBA" id="ARBA00004141"/>
    </source>
</evidence>
<feature type="transmembrane region" description="Helical" evidence="6">
    <location>
        <begin position="71"/>
        <end position="90"/>
    </location>
</feature>
<evidence type="ECO:0000256" key="5">
    <source>
        <dbReference type="ARBA" id="ARBA00023251"/>
    </source>
</evidence>
<evidence type="ECO:0000256" key="3">
    <source>
        <dbReference type="ARBA" id="ARBA00022989"/>
    </source>
</evidence>
<evidence type="ECO:0000313" key="9">
    <source>
        <dbReference type="Proteomes" id="UP001200604"/>
    </source>
</evidence>
<keyword evidence="5" id="KW-0046">Antibiotic resistance</keyword>
<feature type="transmembrane region" description="Helical" evidence="6">
    <location>
        <begin position="228"/>
        <end position="250"/>
    </location>
</feature>
<keyword evidence="9" id="KW-1185">Reference proteome</keyword>
<dbReference type="PIRSF" id="PIRSF006648">
    <property type="entry name" value="DrrB"/>
    <property type="match status" value="1"/>
</dbReference>
<comment type="caution">
    <text evidence="8">The sequence shown here is derived from an EMBL/GenBank/DDBJ whole genome shotgun (WGS) entry which is preliminary data.</text>
</comment>
<evidence type="ECO:0000256" key="4">
    <source>
        <dbReference type="ARBA" id="ARBA00023136"/>
    </source>
</evidence>
<feature type="transmembrane region" description="Helical" evidence="6">
    <location>
        <begin position="183"/>
        <end position="204"/>
    </location>
</feature>
<keyword evidence="4 6" id="KW-0472">Membrane</keyword>
<dbReference type="GeneID" id="92726927"/>
<dbReference type="Proteomes" id="UP001200604">
    <property type="component" value="Unassembled WGS sequence"/>
</dbReference>
<dbReference type="InterPro" id="IPR000412">
    <property type="entry name" value="ABC_2_transport"/>
</dbReference>
<evidence type="ECO:0000256" key="2">
    <source>
        <dbReference type="ARBA" id="ARBA00022692"/>
    </source>
</evidence>
<dbReference type="InterPro" id="IPR013525">
    <property type="entry name" value="ABC2_TM"/>
</dbReference>
<accession>A0ABS9HM42</accession>
<gene>
    <name evidence="8" type="ORF">L3H44_06570</name>
</gene>
<feature type="domain" description="ABC-2 type transporter transmembrane" evidence="7">
    <location>
        <begin position="24"/>
        <end position="224"/>
    </location>
</feature>
<protein>
    <submittedName>
        <fullName evidence="8">ABC transporter permease</fullName>
    </submittedName>
</protein>
<sequence>MIASTNPALSSGPSLFVRSLGVHVTRLLRIWSREPSSLIMVIIAPLAYLFIMVKLFGALAESLTGHFDANAGVILVVFSWAFILAVTGTGQVYEERLHGFHDRLQTMPSRYAVVLLARAIGEFLRIFVMCIVVTAVADLCTSSSVLTDAPLKAVFVFVLGSLAAGAFGTYVGFSITSPQGSVVFMPLIMVMMFINTALLPASMYRPGLAAIARNAPITAASQALSGEAILPIILWCGGIFVVCLAGLVALSRRRQRGVVGA</sequence>
<comment type="subcellular location">
    <subcellularLocation>
        <location evidence="1">Membrane</location>
        <topology evidence="1">Multi-pass membrane protein</topology>
    </subcellularLocation>
</comment>
<evidence type="ECO:0000259" key="7">
    <source>
        <dbReference type="Pfam" id="PF01061"/>
    </source>
</evidence>
<proteinExistence type="predicted"/>
<name>A0ABS9HM42_9CORY</name>
<feature type="transmembrane region" description="Helical" evidence="6">
    <location>
        <begin position="38"/>
        <end position="59"/>
    </location>
</feature>
<organism evidence="8 9">
    <name type="scientific">Corynebacterium parakroppenstedtii</name>
    <dbReference type="NCBI Taxonomy" id="2828363"/>
    <lineage>
        <taxon>Bacteria</taxon>
        <taxon>Bacillati</taxon>
        <taxon>Actinomycetota</taxon>
        <taxon>Actinomycetes</taxon>
        <taxon>Mycobacteriales</taxon>
        <taxon>Corynebacteriaceae</taxon>
        <taxon>Corynebacterium</taxon>
    </lineage>
</organism>
<dbReference type="RefSeq" id="WP_046203670.1">
    <property type="nucleotide sequence ID" value="NZ_JAFFSY010000002.1"/>
</dbReference>
<keyword evidence="2 6" id="KW-0812">Transmembrane</keyword>
<reference evidence="8 9" key="1">
    <citation type="submission" date="2022-01" db="EMBL/GenBank/DDBJ databases">
        <title>Identification and Characterization of Corynebacterium sp.</title>
        <authorList>
            <person name="Luo Q."/>
            <person name="Qu P."/>
            <person name="Chen Q."/>
        </authorList>
    </citation>
    <scope>NUCLEOTIDE SEQUENCE [LARGE SCALE GENOMIC DNA]</scope>
    <source>
        <strain evidence="8 9">MC-12</strain>
    </source>
</reference>
<dbReference type="Pfam" id="PF01061">
    <property type="entry name" value="ABC2_membrane"/>
    <property type="match status" value="1"/>
</dbReference>